<evidence type="ECO:0000259" key="3">
    <source>
        <dbReference type="Pfam" id="PF07589"/>
    </source>
</evidence>
<evidence type="ECO:0000313" key="4">
    <source>
        <dbReference type="EMBL" id="BBO81854.1"/>
    </source>
</evidence>
<gene>
    <name evidence="4" type="ORF">DSCO28_24200</name>
</gene>
<dbReference type="EMBL" id="AP021876">
    <property type="protein sequence ID" value="BBO81854.1"/>
    <property type="molecule type" value="Genomic_DNA"/>
</dbReference>
<organism evidence="4 5">
    <name type="scientific">Desulfosarcina ovata subsp. sediminis</name>
    <dbReference type="NCBI Taxonomy" id="885957"/>
    <lineage>
        <taxon>Bacteria</taxon>
        <taxon>Pseudomonadati</taxon>
        <taxon>Thermodesulfobacteriota</taxon>
        <taxon>Desulfobacteria</taxon>
        <taxon>Desulfobacterales</taxon>
        <taxon>Desulfosarcinaceae</taxon>
        <taxon>Desulfosarcina</taxon>
    </lineage>
</organism>
<feature type="chain" id="PRO_5024328850" description="Ice-binding protein C-terminal domain-containing protein" evidence="2">
    <location>
        <begin position="23"/>
        <end position="194"/>
    </location>
</feature>
<protein>
    <recommendedName>
        <fullName evidence="3">Ice-binding protein C-terminal domain-containing protein</fullName>
    </recommendedName>
</protein>
<evidence type="ECO:0000256" key="2">
    <source>
        <dbReference type="SAM" id="SignalP"/>
    </source>
</evidence>
<dbReference type="Proteomes" id="UP000425960">
    <property type="component" value="Chromosome"/>
</dbReference>
<keyword evidence="1" id="KW-1133">Transmembrane helix</keyword>
<dbReference type="InterPro" id="IPR013424">
    <property type="entry name" value="Ice-binding_C"/>
</dbReference>
<accession>A0A5K7ZKF5</accession>
<keyword evidence="1" id="KW-0812">Transmembrane</keyword>
<proteinExistence type="predicted"/>
<dbReference type="KEGG" id="dov:DSCO28_24200"/>
<sequence length="194" mass="20936">MKAITATLLTLFLLMLVGHAQACMVNPPQKDGIFQSSMDRFGKGINSGDWKGGKEFSHTPAWLSDDAGAFAEMGHGPWARGGSWNGATLGAGNAGFHDGWWNSPSSFFADAFWQSGIADALDDFDWDGLENMDSLLIIVLGVSTLADFDLESLRAVFWWPLETTPGSHVPLPGAVWLLGSGLLGLVGLRKKRRL</sequence>
<evidence type="ECO:0000313" key="5">
    <source>
        <dbReference type="Proteomes" id="UP000425960"/>
    </source>
</evidence>
<dbReference type="AlphaFoldDB" id="A0A5K7ZKF5"/>
<keyword evidence="1" id="KW-0472">Membrane</keyword>
<name>A0A5K7ZKF5_9BACT</name>
<feature type="domain" description="Ice-binding protein C-terminal" evidence="3">
    <location>
        <begin position="169"/>
        <end position="191"/>
    </location>
</feature>
<dbReference type="RefSeq" id="WP_155322445.1">
    <property type="nucleotide sequence ID" value="NZ_AP021876.1"/>
</dbReference>
<feature type="transmembrane region" description="Helical" evidence="1">
    <location>
        <begin position="169"/>
        <end position="188"/>
    </location>
</feature>
<keyword evidence="2" id="KW-0732">Signal</keyword>
<dbReference type="Pfam" id="PF07589">
    <property type="entry name" value="PEP-CTERM"/>
    <property type="match status" value="1"/>
</dbReference>
<reference evidence="4 5" key="1">
    <citation type="submission" date="2019-11" db="EMBL/GenBank/DDBJ databases">
        <title>Comparative genomics of hydrocarbon-degrading Desulfosarcina strains.</title>
        <authorList>
            <person name="Watanabe M."/>
            <person name="Kojima H."/>
            <person name="Fukui M."/>
        </authorList>
    </citation>
    <scope>NUCLEOTIDE SEQUENCE [LARGE SCALE GENOMIC DNA]</scope>
    <source>
        <strain evidence="4 5">28bB2T</strain>
    </source>
</reference>
<feature type="signal peptide" evidence="2">
    <location>
        <begin position="1"/>
        <end position="22"/>
    </location>
</feature>
<evidence type="ECO:0000256" key="1">
    <source>
        <dbReference type="SAM" id="Phobius"/>
    </source>
</evidence>